<dbReference type="Proteomes" id="UP000177870">
    <property type="component" value="Chromosome"/>
</dbReference>
<feature type="chain" id="PRO_5009438868" description="PEP-CTERM sorting domain-containing protein" evidence="1">
    <location>
        <begin position="30"/>
        <end position="286"/>
    </location>
</feature>
<gene>
    <name evidence="2" type="ORF">BJP34_23265</name>
</gene>
<protein>
    <recommendedName>
        <fullName evidence="4">PEP-CTERM sorting domain-containing protein</fullName>
    </recommendedName>
</protein>
<dbReference type="OrthoDB" id="583319at2"/>
<feature type="signal peptide" evidence="1">
    <location>
        <begin position="1"/>
        <end position="29"/>
    </location>
</feature>
<reference evidence="3" key="1">
    <citation type="submission" date="2016-10" db="EMBL/GenBank/DDBJ databases">
        <title>Comparative genomics uncovers the prolific and rare metabolic potential of the cyanobacterial genus Moorea.</title>
        <authorList>
            <person name="Leao T."/>
            <person name="Castelao G."/>
            <person name="Korobeynikov A."/>
            <person name="Monroe E.A."/>
            <person name="Podell S."/>
            <person name="Glukhov E."/>
            <person name="Allen E."/>
            <person name="Gerwick W.H."/>
            <person name="Gerwick L."/>
        </authorList>
    </citation>
    <scope>NUCLEOTIDE SEQUENCE [LARGE SCALE GENOMIC DNA]</scope>
    <source>
        <strain evidence="3">PAL-8-15-08-1</strain>
    </source>
</reference>
<dbReference type="KEGG" id="mpro:BJP34_23265"/>
<evidence type="ECO:0000313" key="2">
    <source>
        <dbReference type="EMBL" id="AOX01960.1"/>
    </source>
</evidence>
<keyword evidence="1" id="KW-0732">Signal</keyword>
<proteinExistence type="predicted"/>
<organism evidence="2 3">
    <name type="scientific">Moorena producens PAL-8-15-08-1</name>
    <dbReference type="NCBI Taxonomy" id="1458985"/>
    <lineage>
        <taxon>Bacteria</taxon>
        <taxon>Bacillati</taxon>
        <taxon>Cyanobacteriota</taxon>
        <taxon>Cyanophyceae</taxon>
        <taxon>Coleofasciculales</taxon>
        <taxon>Coleofasciculaceae</taxon>
        <taxon>Moorena</taxon>
    </lineage>
</organism>
<accession>A0A1D8TWD4</accession>
<evidence type="ECO:0000313" key="3">
    <source>
        <dbReference type="Proteomes" id="UP000177870"/>
    </source>
</evidence>
<evidence type="ECO:0008006" key="4">
    <source>
        <dbReference type="Google" id="ProtNLM"/>
    </source>
</evidence>
<name>A0A1D8TWD4_9CYAN</name>
<dbReference type="EMBL" id="CP017599">
    <property type="protein sequence ID" value="AOX01960.1"/>
    <property type="molecule type" value="Genomic_DNA"/>
</dbReference>
<evidence type="ECO:0000256" key="1">
    <source>
        <dbReference type="SAM" id="SignalP"/>
    </source>
</evidence>
<dbReference type="AlphaFoldDB" id="A0A1D8TWD4"/>
<dbReference type="RefSeq" id="WP_070394387.1">
    <property type="nucleotide sequence ID" value="NZ_CP017599.1"/>
</dbReference>
<sequence>MFTSTLAKVGVVFATASAVMLGYTSNAQAEMLFDRGLPTENLNNVSGANRSNLRWTTDAQNQGFSGDDFTIGNVEDTFVIDTIRTWMVPGLSIGDPDNLGDWFESLTLLTGLAAEDDISPLASATLDPNSNVTSNPDITITQVPYLDAAGSIYDNFGDLVNIWQIDFKNLKWTIEGGTTYNFGVRGVGREIPEISGLFYPWYNHASNAALSGSPQDGADNLYLLFDASGNLVDIVDTNGKGWDKSSDINVQIFGEATPKTSVPEPVSVLALLAFITFLTASSPKKQ</sequence>